<feature type="domain" description="AAA+ ATPase" evidence="17">
    <location>
        <begin position="164"/>
        <end position="304"/>
    </location>
</feature>
<dbReference type="EMBL" id="CP113797">
    <property type="protein sequence ID" value="WAL59503.1"/>
    <property type="molecule type" value="Genomic_DNA"/>
</dbReference>
<dbReference type="RefSeq" id="WP_268609298.1">
    <property type="nucleotide sequence ID" value="NZ_CP113797.1"/>
</dbReference>
<evidence type="ECO:0000256" key="9">
    <source>
        <dbReference type="ARBA" id="ARBA00022989"/>
    </source>
</evidence>
<dbReference type="SUPFAM" id="SSF52540">
    <property type="entry name" value="P-loop containing nucleoside triphosphate hydrolases"/>
    <property type="match status" value="1"/>
</dbReference>
<dbReference type="Gene3D" id="3.40.50.300">
    <property type="entry name" value="P-loop containing nucleotide triphosphate hydrolases"/>
    <property type="match status" value="1"/>
</dbReference>
<dbReference type="PANTHER" id="PTHR23076">
    <property type="entry name" value="METALLOPROTEASE M41 FTSH"/>
    <property type="match status" value="1"/>
</dbReference>
<dbReference type="Proteomes" id="UP001163152">
    <property type="component" value="Chromosome"/>
</dbReference>
<dbReference type="InterPro" id="IPR003959">
    <property type="entry name" value="ATPase_AAA_core"/>
</dbReference>
<comment type="similarity">
    <text evidence="1 15">In the C-terminal section; belongs to the peptidase M41 family.</text>
</comment>
<keyword evidence="8 15" id="KW-0067">ATP-binding</keyword>
<comment type="similarity">
    <text evidence="16">Belongs to the AAA ATPase family.</text>
</comment>
<dbReference type="HAMAP" id="MF_01458">
    <property type="entry name" value="FtsH"/>
    <property type="match status" value="1"/>
</dbReference>
<feature type="binding site" evidence="15">
    <location>
        <position position="395"/>
    </location>
    <ligand>
        <name>Zn(2+)</name>
        <dbReference type="ChEBI" id="CHEBI:29105"/>
        <note>catalytic</note>
    </ligand>
</feature>
<dbReference type="InterPro" id="IPR005936">
    <property type="entry name" value="FtsH"/>
</dbReference>
<evidence type="ECO:0000313" key="18">
    <source>
        <dbReference type="EMBL" id="WAL59503.1"/>
    </source>
</evidence>
<dbReference type="PANTHER" id="PTHR23076:SF113">
    <property type="entry name" value="ATP-DEPENDENT ZINC METALLOPROTEASE FTSH 1, CHLOROPLASTIC-RELATED"/>
    <property type="match status" value="1"/>
</dbReference>
<feature type="transmembrane region" description="Helical" evidence="15">
    <location>
        <begin position="81"/>
        <end position="99"/>
    </location>
</feature>
<organism evidence="18 19">
    <name type="scientific">Thermocoleostomius sinensis A174</name>
    <dbReference type="NCBI Taxonomy" id="2016057"/>
    <lineage>
        <taxon>Bacteria</taxon>
        <taxon>Bacillati</taxon>
        <taxon>Cyanobacteriota</taxon>
        <taxon>Cyanophyceae</taxon>
        <taxon>Oculatellales</taxon>
        <taxon>Oculatellaceae</taxon>
        <taxon>Thermocoleostomius</taxon>
    </lineage>
</organism>
<dbReference type="Pfam" id="PF17862">
    <property type="entry name" value="AAA_lid_3"/>
    <property type="match status" value="1"/>
</dbReference>
<comment type="subcellular location">
    <subcellularLocation>
        <location evidence="13 15">Cellular thylakoid membrane</location>
        <topology evidence="13 15">Multi-pass membrane protein</topology>
        <orientation evidence="13 15">Stromal side</orientation>
    </subcellularLocation>
</comment>
<dbReference type="Pfam" id="PF01434">
    <property type="entry name" value="Peptidase_M41"/>
    <property type="match status" value="1"/>
</dbReference>
<evidence type="ECO:0000256" key="8">
    <source>
        <dbReference type="ARBA" id="ARBA00022840"/>
    </source>
</evidence>
<dbReference type="GO" id="GO:0004222">
    <property type="term" value="F:metalloendopeptidase activity"/>
    <property type="evidence" value="ECO:0007669"/>
    <property type="project" value="InterPro"/>
</dbReference>
<evidence type="ECO:0000256" key="12">
    <source>
        <dbReference type="ARBA" id="ARBA00023136"/>
    </source>
</evidence>
<dbReference type="InterPro" id="IPR037219">
    <property type="entry name" value="Peptidase_M41-like"/>
</dbReference>
<comment type="caution">
    <text evidence="15">Lacks conserved residue(s) required for the propagation of feature annotation.</text>
</comment>
<proteinExistence type="inferred from homology"/>
<dbReference type="InterPro" id="IPR003593">
    <property type="entry name" value="AAA+_ATPase"/>
</dbReference>
<keyword evidence="3 15" id="KW-0812">Transmembrane</keyword>
<feature type="binding site" evidence="15">
    <location>
        <begin position="172"/>
        <end position="179"/>
    </location>
    <ligand>
        <name>ATP</name>
        <dbReference type="ChEBI" id="CHEBI:30616"/>
    </ligand>
</feature>
<evidence type="ECO:0000256" key="11">
    <source>
        <dbReference type="ARBA" id="ARBA00023078"/>
    </source>
</evidence>
<keyword evidence="4 15" id="KW-0479">Metal-binding</keyword>
<accession>A0A9E8ZAE3</accession>
<dbReference type="SUPFAM" id="SSF140990">
    <property type="entry name" value="FtsH protease domain-like"/>
    <property type="match status" value="1"/>
</dbReference>
<evidence type="ECO:0000256" key="10">
    <source>
        <dbReference type="ARBA" id="ARBA00023049"/>
    </source>
</evidence>
<keyword evidence="19" id="KW-1185">Reference proteome</keyword>
<gene>
    <name evidence="15 18" type="primary">ftsH</name>
    <name evidence="18" type="ORF">OXH18_20365</name>
</gene>
<dbReference type="GO" id="GO:0016887">
    <property type="term" value="F:ATP hydrolysis activity"/>
    <property type="evidence" value="ECO:0007669"/>
    <property type="project" value="UniProtKB-UniRule"/>
</dbReference>
<evidence type="ECO:0000256" key="6">
    <source>
        <dbReference type="ARBA" id="ARBA00022801"/>
    </source>
</evidence>
<evidence type="ECO:0000313" key="19">
    <source>
        <dbReference type="Proteomes" id="UP001163152"/>
    </source>
</evidence>
<dbReference type="InterPro" id="IPR000642">
    <property type="entry name" value="Peptidase_M41"/>
</dbReference>
<dbReference type="Gene3D" id="1.10.8.60">
    <property type="match status" value="1"/>
</dbReference>
<protein>
    <recommendedName>
        <fullName evidence="15">ATP-dependent zinc metalloprotease FtsH</fullName>
        <ecNumber evidence="15">3.4.24.-</ecNumber>
    </recommendedName>
</protein>
<dbReference type="FunFam" id="1.20.58.760:FF:000001">
    <property type="entry name" value="ATP-dependent zinc metalloprotease FtsH"/>
    <property type="match status" value="1"/>
</dbReference>
<evidence type="ECO:0000259" key="17">
    <source>
        <dbReference type="SMART" id="SM00382"/>
    </source>
</evidence>
<sequence length="587" mass="63472">MKTDTRSQTAYSKFIEQVKSAQVQRVILKPDRLEYSLKPKLGGQRYYTQLAEPIEELTVLLRQHAVEFINLTDNTATPSSMVGLLLSLGMLVGTFAWLLKFNNSGGGVGIGLGVGKSNARVYSRGKTGITFADVAGVDEAKQELQEVVDFLSNGDKYRHVGAKIPKGVLLVGPPGTGKTLLAKAVAGEAGVPFLSMSGSEFVEVFVGVGASRVRDLFNRAKRQAPCIIFIDELDAIGKTRGGGLPNGGNDEREQTLNQLLTEMDGFDGNDGVIVIAATNRPEILDPALRRPGRFDRQVVVDRPDKSGRAEILRVHVREVRLGEDVDLDTIATQTAGFAGADLANLVNEAALMAARNNRQAVLMADFQEAIERVIAGLEKRSRILTPLERQTVAYHEIGHALVGALMPGNTKVSKISIVPRGLAALGYTLQTPETDRFLLLEDELRGQLATLLGGRSAEEIIFGKVSTGASDDIQKATDLAERAITQYGMSATLGPIAFEKNNAQFLEGNSTRRAISAEVAREIDRQVKQSIDKAHDMALEILQLNRGLLESATRLLLETEVLEGDRLQAILAQVQAPAGLTAWLMNG</sequence>
<comment type="similarity">
    <text evidence="14 15">In the central section; belongs to the AAA ATPase family.</text>
</comment>
<comment type="cofactor">
    <cofactor evidence="15">
        <name>Zn(2+)</name>
        <dbReference type="ChEBI" id="CHEBI:29105"/>
    </cofactor>
    <text evidence="15">Binds 1 zinc ion per subunit.</text>
</comment>
<evidence type="ECO:0000256" key="13">
    <source>
        <dbReference type="ARBA" id="ARBA00060402"/>
    </source>
</evidence>
<reference evidence="18" key="1">
    <citation type="submission" date="2022-12" db="EMBL/GenBank/DDBJ databases">
        <title>Polyphasic identification of a Novel Hot-Spring Cyanobacterium Ocullathermofonsia sinensis gen nov. sp. nov. and Genomic Insights on its Adaptations to the Thermal Habitat.</title>
        <authorList>
            <person name="Daroch M."/>
            <person name="Tang J."/>
            <person name="Jiang Y."/>
        </authorList>
    </citation>
    <scope>NUCLEOTIDE SEQUENCE</scope>
    <source>
        <strain evidence="18">PKUAC-SCTA174</strain>
    </source>
</reference>
<keyword evidence="6 15" id="KW-0378">Hydrolase</keyword>
<comment type="subunit">
    <text evidence="15">Homohexamer.</text>
</comment>
<dbReference type="Gene3D" id="1.20.58.760">
    <property type="entry name" value="Peptidase M41"/>
    <property type="match status" value="1"/>
</dbReference>
<dbReference type="FunFam" id="3.40.50.300:FF:000001">
    <property type="entry name" value="ATP-dependent zinc metalloprotease FtsH"/>
    <property type="match status" value="1"/>
</dbReference>
<evidence type="ECO:0000256" key="7">
    <source>
        <dbReference type="ARBA" id="ARBA00022833"/>
    </source>
</evidence>
<keyword evidence="2 15" id="KW-0645">Protease</keyword>
<keyword evidence="10 15" id="KW-0482">Metalloprotease</keyword>
<dbReference type="InterPro" id="IPR027417">
    <property type="entry name" value="P-loop_NTPase"/>
</dbReference>
<name>A0A9E8ZAE3_9CYAN</name>
<evidence type="ECO:0000256" key="16">
    <source>
        <dbReference type="RuleBase" id="RU003651"/>
    </source>
</evidence>
<evidence type="ECO:0000256" key="14">
    <source>
        <dbReference type="ARBA" id="ARBA00061570"/>
    </source>
</evidence>
<evidence type="ECO:0000256" key="2">
    <source>
        <dbReference type="ARBA" id="ARBA00022670"/>
    </source>
</evidence>
<feature type="binding site" evidence="15">
    <location>
        <position position="472"/>
    </location>
    <ligand>
        <name>Zn(2+)</name>
        <dbReference type="ChEBI" id="CHEBI:29105"/>
        <note>catalytic</note>
    </ligand>
</feature>
<dbReference type="KEGG" id="tsin:OXH18_20365"/>
<keyword evidence="12 15" id="KW-0472">Membrane</keyword>
<evidence type="ECO:0000256" key="5">
    <source>
        <dbReference type="ARBA" id="ARBA00022741"/>
    </source>
</evidence>
<dbReference type="CDD" id="cd19501">
    <property type="entry name" value="RecA-like_FtsH"/>
    <property type="match status" value="1"/>
</dbReference>
<keyword evidence="5 15" id="KW-0547">Nucleotide-binding</keyword>
<dbReference type="NCBIfam" id="TIGR01241">
    <property type="entry name" value="FtsH_fam"/>
    <property type="match status" value="1"/>
</dbReference>
<dbReference type="EC" id="3.4.24.-" evidence="15"/>
<keyword evidence="9 15" id="KW-1133">Transmembrane helix</keyword>
<dbReference type="GO" id="GO:0008270">
    <property type="term" value="F:zinc ion binding"/>
    <property type="evidence" value="ECO:0007669"/>
    <property type="project" value="UniProtKB-UniRule"/>
</dbReference>
<feature type="binding site" evidence="15">
    <location>
        <position position="399"/>
    </location>
    <ligand>
        <name>Zn(2+)</name>
        <dbReference type="ChEBI" id="CHEBI:29105"/>
        <note>catalytic</note>
    </ligand>
</feature>
<dbReference type="AlphaFoldDB" id="A0A9E8ZAE3"/>
<dbReference type="Pfam" id="PF00004">
    <property type="entry name" value="AAA"/>
    <property type="match status" value="1"/>
</dbReference>
<evidence type="ECO:0000256" key="4">
    <source>
        <dbReference type="ARBA" id="ARBA00022723"/>
    </source>
</evidence>
<dbReference type="GO" id="GO:0030163">
    <property type="term" value="P:protein catabolic process"/>
    <property type="evidence" value="ECO:0007669"/>
    <property type="project" value="UniProtKB-UniRule"/>
</dbReference>
<evidence type="ECO:0000256" key="3">
    <source>
        <dbReference type="ARBA" id="ARBA00022692"/>
    </source>
</evidence>
<feature type="active site" evidence="15">
    <location>
        <position position="396"/>
    </location>
</feature>
<evidence type="ECO:0000256" key="1">
    <source>
        <dbReference type="ARBA" id="ARBA00010044"/>
    </source>
</evidence>
<dbReference type="InterPro" id="IPR041569">
    <property type="entry name" value="AAA_lid_3"/>
</dbReference>
<comment type="function">
    <text evidence="15">Acts as a processive, ATP-dependent zinc metallopeptidase for both cytoplasmic and membrane proteins. Plays a role in the quality control of integral membrane proteins.</text>
</comment>
<dbReference type="GO" id="GO:0031676">
    <property type="term" value="C:plasma membrane-derived thylakoid membrane"/>
    <property type="evidence" value="ECO:0007669"/>
    <property type="project" value="UniProtKB-SubCell"/>
</dbReference>
<keyword evidence="11 15" id="KW-0793">Thylakoid</keyword>
<dbReference type="PROSITE" id="PS00674">
    <property type="entry name" value="AAA"/>
    <property type="match status" value="1"/>
</dbReference>
<dbReference type="FunFam" id="1.10.8.60:FF:000001">
    <property type="entry name" value="ATP-dependent zinc metalloprotease FtsH"/>
    <property type="match status" value="1"/>
</dbReference>
<dbReference type="GO" id="GO:0005524">
    <property type="term" value="F:ATP binding"/>
    <property type="evidence" value="ECO:0007669"/>
    <property type="project" value="UniProtKB-UniRule"/>
</dbReference>
<evidence type="ECO:0000256" key="15">
    <source>
        <dbReference type="HAMAP-Rule" id="MF_01458"/>
    </source>
</evidence>
<dbReference type="GO" id="GO:0004176">
    <property type="term" value="F:ATP-dependent peptidase activity"/>
    <property type="evidence" value="ECO:0007669"/>
    <property type="project" value="InterPro"/>
</dbReference>
<dbReference type="SMART" id="SM00382">
    <property type="entry name" value="AAA"/>
    <property type="match status" value="1"/>
</dbReference>
<dbReference type="GO" id="GO:0006508">
    <property type="term" value="P:proteolysis"/>
    <property type="evidence" value="ECO:0007669"/>
    <property type="project" value="UniProtKB-KW"/>
</dbReference>
<keyword evidence="7 15" id="KW-0862">Zinc</keyword>
<dbReference type="InterPro" id="IPR003960">
    <property type="entry name" value="ATPase_AAA_CS"/>
</dbReference>